<dbReference type="InterPro" id="IPR000719">
    <property type="entry name" value="Prot_kinase_dom"/>
</dbReference>
<feature type="compositionally biased region" description="Low complexity" evidence="7">
    <location>
        <begin position="667"/>
        <end position="679"/>
    </location>
</feature>
<sequence length="1132" mass="125518">MQHSAVREAQGEEGHWLMTHASQILLMAVSTFVYTLYKKVIDEFADSVVKLLSVLVVDLQELKRWFSPKPKPLIRPPVVPRPSPPSFMRDTLEFEKKGKSVTPTTLRQSLKYADVADAAGANPNPIKRAGDAILESGIEQLLASLQPDHIKQVCAVTHTFGGDLAQLREAIVAQYLASGGGSLARFIEECPAPLQSAFQRVLRLKKNARHTEMVYFLLSQGANAELETKRGETASSMALHWGHTEVVQALDNWIRQQKRDREALSSSSSLSSSFLANLWKPIRKGSADTTPPKGSSKEAAASTIVRSSTSPPLLTGSSSLIPTSSTPASSSLPSTPQGARTPTSPPISILSSFSPSTSTSTSSLSSTSSPRSTPESSLVREEDDDEQHFSGLPPAEGSVIDGNRISMTHEEFNAILAKEEQRYRDKERELRARLQRDQENNLNRWLTYLAKKKRKKKDRVDTIQMLRQQNATLQQRNNELRDRVLQLEKERKAWVTYGHGLFCPTPASQGVEGGEAPLEWLPINANLDYFRSVEPYRRGRWEGVCLLKGRGPNATTYTIKTALLASRQGEEAALALENEVDSTLFHLPPHPNALNAVLAFTDSLPAAVAAEDWPSLPKSKKEVSRSAKFFVFEDLENYTTLQRVIRQRKRKTGSRLNNNQQREGEETTSATSSSSSSSSPRRHLLQQPVYLLPPKHIAFLVLQLLEMANHLYSHGIVHRNLSPANIFVRSTAAAAANNANRRDDTDRNSTNAKKKKKTKKKEQGDGDHIATRAHRRSREADASPGDPAGEGVLDIVPVDGVEPVEEGDDASSTRATSANVASRDSEDESEDEDGDVELIDVSANETGDSSGQDIYRLRVGNFSESIQVMKLPYSSRLISLGSSPSSIYLAPEVSSARPGRGMMVDYRKQDVWSIGVILHQLIYGRKPTAESIDALLDHHHHLDEGQAAAQTSRHTLRHPLKQPRHHQQHQQPRHSRDSDDDDNGWTTTALDVLLRRLLEPRASERFSASFALLFLRFALFGPKQRPMWRTHEQWVAWLRERRRLRPHPFYGECMARGGTRLLKKTTTSAAAALDEAGNVVDTAGQGVVEGGDVDGGNDDYVPRYLEWQHTQFVWSATPADLLDVVSCFESSA</sequence>
<dbReference type="PANTHER" id="PTHR43671:SF13">
    <property type="entry name" value="SERINE_THREONINE-PROTEIN KINASE NEK2"/>
    <property type="match status" value="1"/>
</dbReference>
<keyword evidence="5" id="KW-0067">ATP-binding</keyword>
<dbReference type="EMBL" id="KB007961">
    <property type="protein sequence ID" value="ELR18057.1"/>
    <property type="molecule type" value="Genomic_DNA"/>
</dbReference>
<dbReference type="GO" id="GO:0005524">
    <property type="term" value="F:ATP binding"/>
    <property type="evidence" value="ECO:0007669"/>
    <property type="project" value="UniProtKB-KW"/>
</dbReference>
<feature type="compositionally biased region" description="Basic and acidic residues" evidence="7">
    <location>
        <begin position="761"/>
        <end position="770"/>
    </location>
</feature>
<keyword evidence="3" id="KW-0547">Nucleotide-binding</keyword>
<evidence type="ECO:0000256" key="5">
    <source>
        <dbReference type="ARBA" id="ARBA00022840"/>
    </source>
</evidence>
<keyword evidence="10" id="KW-1185">Reference proteome</keyword>
<feature type="region of interest" description="Disordered" evidence="7">
    <location>
        <begin position="647"/>
        <end position="681"/>
    </location>
</feature>
<dbReference type="PANTHER" id="PTHR43671">
    <property type="entry name" value="SERINE/THREONINE-PROTEIN KINASE NEK"/>
    <property type="match status" value="1"/>
</dbReference>
<dbReference type="InterPro" id="IPR036770">
    <property type="entry name" value="Ankyrin_rpt-contain_sf"/>
</dbReference>
<feature type="coiled-coil region" evidence="6">
    <location>
        <begin position="409"/>
        <end position="490"/>
    </location>
</feature>
<keyword evidence="4" id="KW-0418">Kinase</keyword>
<dbReference type="SMART" id="SM00220">
    <property type="entry name" value="S_TKc"/>
    <property type="match status" value="1"/>
</dbReference>
<feature type="region of interest" description="Disordered" evidence="7">
    <location>
        <begin position="283"/>
        <end position="401"/>
    </location>
</feature>
<feature type="compositionally biased region" description="Low complexity" evidence="7">
    <location>
        <begin position="307"/>
        <end position="377"/>
    </location>
</feature>
<dbReference type="RefSeq" id="XP_004340076.1">
    <property type="nucleotide sequence ID" value="XM_004340028.1"/>
</dbReference>
<feature type="region of interest" description="Disordered" evidence="7">
    <location>
        <begin position="959"/>
        <end position="983"/>
    </location>
</feature>
<feature type="domain" description="Protein kinase" evidence="8">
    <location>
        <begin position="530"/>
        <end position="1020"/>
    </location>
</feature>
<feature type="region of interest" description="Disordered" evidence="7">
    <location>
        <begin position="735"/>
        <end position="852"/>
    </location>
</feature>
<dbReference type="VEuPathDB" id="AmoebaDB:ACA1_162120"/>
<proteinExistence type="predicted"/>
<evidence type="ECO:0000313" key="9">
    <source>
        <dbReference type="EMBL" id="ELR18057.1"/>
    </source>
</evidence>
<evidence type="ECO:0000256" key="1">
    <source>
        <dbReference type="ARBA" id="ARBA00012513"/>
    </source>
</evidence>
<accession>L8GYN3</accession>
<keyword evidence="2" id="KW-0808">Transferase</keyword>
<dbReference type="GO" id="GO:0004674">
    <property type="term" value="F:protein serine/threonine kinase activity"/>
    <property type="evidence" value="ECO:0007669"/>
    <property type="project" value="UniProtKB-EC"/>
</dbReference>
<evidence type="ECO:0000256" key="6">
    <source>
        <dbReference type="SAM" id="Coils"/>
    </source>
</evidence>
<feature type="compositionally biased region" description="Polar residues" evidence="7">
    <location>
        <begin position="843"/>
        <end position="852"/>
    </location>
</feature>
<dbReference type="InterPro" id="IPR050660">
    <property type="entry name" value="NEK_Ser/Thr_kinase"/>
</dbReference>
<dbReference type="EC" id="2.7.11.1" evidence="1"/>
<dbReference type="Gene3D" id="1.25.40.20">
    <property type="entry name" value="Ankyrin repeat-containing domain"/>
    <property type="match status" value="1"/>
</dbReference>
<keyword evidence="6" id="KW-0175">Coiled coil</keyword>
<evidence type="ECO:0000256" key="4">
    <source>
        <dbReference type="ARBA" id="ARBA00022777"/>
    </source>
</evidence>
<evidence type="ECO:0000256" key="7">
    <source>
        <dbReference type="SAM" id="MobiDB-lite"/>
    </source>
</evidence>
<feature type="compositionally biased region" description="Basic residues" evidence="7">
    <location>
        <begin position="959"/>
        <end position="973"/>
    </location>
</feature>
<evidence type="ECO:0000313" key="10">
    <source>
        <dbReference type="Proteomes" id="UP000011083"/>
    </source>
</evidence>
<dbReference type="Proteomes" id="UP000011083">
    <property type="component" value="Unassembled WGS sequence"/>
</dbReference>
<dbReference type="OrthoDB" id="1405469at2759"/>
<dbReference type="STRING" id="1257118.L8GYN3"/>
<gene>
    <name evidence="9" type="ORF">ACA1_162120</name>
</gene>
<organism evidence="9 10">
    <name type="scientific">Acanthamoeba castellanii (strain ATCC 30010 / Neff)</name>
    <dbReference type="NCBI Taxonomy" id="1257118"/>
    <lineage>
        <taxon>Eukaryota</taxon>
        <taxon>Amoebozoa</taxon>
        <taxon>Discosea</taxon>
        <taxon>Longamoebia</taxon>
        <taxon>Centramoebida</taxon>
        <taxon>Acanthamoebidae</taxon>
        <taxon>Acanthamoeba</taxon>
    </lineage>
</organism>
<protein>
    <recommendedName>
        <fullName evidence="1">non-specific serine/threonine protein kinase</fullName>
        <ecNumber evidence="1">2.7.11.1</ecNumber>
    </recommendedName>
</protein>
<dbReference type="KEGG" id="acan:ACA1_162120"/>
<evidence type="ECO:0000256" key="2">
    <source>
        <dbReference type="ARBA" id="ARBA00022679"/>
    </source>
</evidence>
<dbReference type="SUPFAM" id="SSF56112">
    <property type="entry name" value="Protein kinase-like (PK-like)"/>
    <property type="match status" value="1"/>
</dbReference>
<evidence type="ECO:0000259" key="8">
    <source>
        <dbReference type="PROSITE" id="PS50011"/>
    </source>
</evidence>
<feature type="compositionally biased region" description="Polar residues" evidence="7">
    <location>
        <begin position="810"/>
        <end position="822"/>
    </location>
</feature>
<evidence type="ECO:0000256" key="3">
    <source>
        <dbReference type="ARBA" id="ARBA00022741"/>
    </source>
</evidence>
<dbReference type="Gene3D" id="1.10.510.10">
    <property type="entry name" value="Transferase(Phosphotransferase) domain 1"/>
    <property type="match status" value="1"/>
</dbReference>
<dbReference type="PROSITE" id="PS50011">
    <property type="entry name" value="PROTEIN_KINASE_DOM"/>
    <property type="match status" value="1"/>
</dbReference>
<feature type="compositionally biased region" description="Acidic residues" evidence="7">
    <location>
        <begin position="825"/>
        <end position="838"/>
    </location>
</feature>
<dbReference type="SUPFAM" id="SSF48403">
    <property type="entry name" value="Ankyrin repeat"/>
    <property type="match status" value="1"/>
</dbReference>
<name>L8GYN3_ACACF</name>
<dbReference type="AlphaFoldDB" id="L8GYN3"/>
<dbReference type="InterPro" id="IPR011009">
    <property type="entry name" value="Kinase-like_dom_sf"/>
</dbReference>
<reference evidence="9 10" key="1">
    <citation type="journal article" date="2013" name="Genome Biol.">
        <title>Genome of Acanthamoeba castellanii highlights extensive lateral gene transfer and early evolution of tyrosine kinase signaling.</title>
        <authorList>
            <person name="Clarke M."/>
            <person name="Lohan A.J."/>
            <person name="Liu B."/>
            <person name="Lagkouvardos I."/>
            <person name="Roy S."/>
            <person name="Zafar N."/>
            <person name="Bertelli C."/>
            <person name="Schilde C."/>
            <person name="Kianianmomeni A."/>
            <person name="Burglin T.R."/>
            <person name="Frech C."/>
            <person name="Turcotte B."/>
            <person name="Kopec K.O."/>
            <person name="Synnott J.M."/>
            <person name="Choo C."/>
            <person name="Paponov I."/>
            <person name="Finkler A."/>
            <person name="Soon Heng Tan C."/>
            <person name="Hutchins A.P."/>
            <person name="Weinmeier T."/>
            <person name="Rattei T."/>
            <person name="Chu J.S."/>
            <person name="Gimenez G."/>
            <person name="Irimia M."/>
            <person name="Rigden D.J."/>
            <person name="Fitzpatrick D.A."/>
            <person name="Lorenzo-Morales J."/>
            <person name="Bateman A."/>
            <person name="Chiu C.H."/>
            <person name="Tang P."/>
            <person name="Hegemann P."/>
            <person name="Fromm H."/>
            <person name="Raoult D."/>
            <person name="Greub G."/>
            <person name="Miranda-Saavedra D."/>
            <person name="Chen N."/>
            <person name="Nash P."/>
            <person name="Ginger M.L."/>
            <person name="Horn M."/>
            <person name="Schaap P."/>
            <person name="Caler L."/>
            <person name="Loftus B."/>
        </authorList>
    </citation>
    <scope>NUCLEOTIDE SEQUENCE [LARGE SCALE GENOMIC DNA]</scope>
    <source>
        <strain evidence="9 10">Neff</strain>
    </source>
</reference>
<dbReference type="GeneID" id="14918819"/>